<proteinExistence type="predicted"/>
<gene>
    <name evidence="1" type="ORF">OWV82_022505</name>
</gene>
<reference evidence="1 2" key="1">
    <citation type="journal article" date="2023" name="Science">
        <title>Complex scaffold remodeling in plant triterpene biosynthesis.</title>
        <authorList>
            <person name="De La Pena R."/>
            <person name="Hodgson H."/>
            <person name="Liu J.C."/>
            <person name="Stephenson M.J."/>
            <person name="Martin A.C."/>
            <person name="Owen C."/>
            <person name="Harkess A."/>
            <person name="Leebens-Mack J."/>
            <person name="Jimenez L.E."/>
            <person name="Osbourn A."/>
            <person name="Sattely E.S."/>
        </authorList>
    </citation>
    <scope>NUCLEOTIDE SEQUENCE [LARGE SCALE GENOMIC DNA]</scope>
    <source>
        <strain evidence="2">cv. JPN11</strain>
        <tissue evidence="1">Leaf</tissue>
    </source>
</reference>
<evidence type="ECO:0000313" key="2">
    <source>
        <dbReference type="Proteomes" id="UP001164539"/>
    </source>
</evidence>
<keyword evidence="2" id="KW-1185">Reference proteome</keyword>
<organism evidence="1 2">
    <name type="scientific">Melia azedarach</name>
    <name type="common">Chinaberry tree</name>
    <dbReference type="NCBI Taxonomy" id="155640"/>
    <lineage>
        <taxon>Eukaryota</taxon>
        <taxon>Viridiplantae</taxon>
        <taxon>Streptophyta</taxon>
        <taxon>Embryophyta</taxon>
        <taxon>Tracheophyta</taxon>
        <taxon>Spermatophyta</taxon>
        <taxon>Magnoliopsida</taxon>
        <taxon>eudicotyledons</taxon>
        <taxon>Gunneridae</taxon>
        <taxon>Pentapetalae</taxon>
        <taxon>rosids</taxon>
        <taxon>malvids</taxon>
        <taxon>Sapindales</taxon>
        <taxon>Meliaceae</taxon>
        <taxon>Melia</taxon>
    </lineage>
</organism>
<evidence type="ECO:0000313" key="1">
    <source>
        <dbReference type="EMBL" id="KAJ4702448.1"/>
    </source>
</evidence>
<name>A0ACC1WU57_MELAZ</name>
<dbReference type="Proteomes" id="UP001164539">
    <property type="component" value="Chromosome 13"/>
</dbReference>
<accession>A0ACC1WU57</accession>
<dbReference type="EMBL" id="CM051406">
    <property type="protein sequence ID" value="KAJ4702448.1"/>
    <property type="molecule type" value="Genomic_DNA"/>
</dbReference>
<comment type="caution">
    <text evidence="1">The sequence shown here is derived from an EMBL/GenBank/DDBJ whole genome shotgun (WGS) entry which is preliminary data.</text>
</comment>
<protein>
    <submittedName>
        <fullName evidence="1">Ankyrin repeat family protein</fullName>
    </submittedName>
</protein>
<sequence length="632" mass="71932">MAQNVNSSPSEEVDPLTRMMKLIEETASNKEDDYIVAPTSAVEEKLPEETRRRRLRLYRAALNGDWDVAKCIYDDCEENIGADITRRGDTALHIAAAAKHIDFVKELVKRMNENDLIKQNRVGSTALYFAAASGKVELARLMMKKNTAIALVVDNFGTLPIDMAASLGHKDMVQYLYQETRHSLNEEHRKKLFITCIKTDLYDVALQLLANHPDLATARAENGETALHILARKRPTFSDFANQKQSAIFKRWFKHGVKIAENKKSQALQLVELIWQSVVLLSDNEISRLIAEPRKLIFDAAERGNVEFLSILIREYPDLIWKVDNQENRYTIFHTAVKNRQEDVFKLIYEIGSSKEILLMSKDKKDNNILHLAGMLAPQDRLNTIPGEALQLQRELLWFKQVEKLVQQGYVEARNEYGLTPKYLFRETHRDLREKGEKWMKETAQSCTVVAALIATVAFAAAITVPGANNQDTGFPIFIQKIPFQVFAISDAISLVFSLTAIATFLNILTSRYAEEDFLWNLPNKLHIGMLSLFISLVALLVVFSTTFFIFFHNSRLWIAILVAIIAPTPVNVFMVQNVFQILADLLYSDFLVHQAKNSLFRREWEASDLGQKGKKNSAQSKFQNSRSSSNV</sequence>